<gene>
    <name evidence="3" type="ORF">B7Y86_00320</name>
</gene>
<name>A0A258HQM5_9CAUL</name>
<feature type="domain" description="Cytochrome c oxidase subunit IV bacterial aa3 type" evidence="2">
    <location>
        <begin position="20"/>
        <end position="57"/>
    </location>
</feature>
<evidence type="ECO:0000313" key="4">
    <source>
        <dbReference type="Proteomes" id="UP000216147"/>
    </source>
</evidence>
<feature type="transmembrane region" description="Helical" evidence="1">
    <location>
        <begin position="38"/>
        <end position="57"/>
    </location>
</feature>
<accession>A0A258HQM5</accession>
<keyword evidence="1" id="KW-0472">Membrane</keyword>
<evidence type="ECO:0000259" key="2">
    <source>
        <dbReference type="Pfam" id="PF07835"/>
    </source>
</evidence>
<dbReference type="Pfam" id="PF07835">
    <property type="entry name" value="COX4_pro_2"/>
    <property type="match status" value="1"/>
</dbReference>
<dbReference type="AlphaFoldDB" id="A0A258HQM5"/>
<reference evidence="3 4" key="1">
    <citation type="submission" date="2017-03" db="EMBL/GenBank/DDBJ databases">
        <title>Lifting the veil on microbial sulfur biogeochemistry in mining wastewaters.</title>
        <authorList>
            <person name="Kantor R.S."/>
            <person name="Colenbrander Nelson T."/>
            <person name="Marshall S."/>
            <person name="Bennett D."/>
            <person name="Apte S."/>
            <person name="Camacho D."/>
            <person name="Thomas B.C."/>
            <person name="Warren L.A."/>
            <person name="Banfield J.F."/>
        </authorList>
    </citation>
    <scope>NUCLEOTIDE SEQUENCE [LARGE SCALE GENOMIC DNA]</scope>
    <source>
        <strain evidence="3">32-68-21</strain>
    </source>
</reference>
<keyword evidence="1" id="KW-0812">Transmembrane</keyword>
<evidence type="ECO:0000313" key="3">
    <source>
        <dbReference type="EMBL" id="OYX58914.1"/>
    </source>
</evidence>
<protein>
    <submittedName>
        <fullName evidence="3">Cytochrome C oxidase subunit IV</fullName>
    </submittedName>
</protein>
<organism evidence="3 4">
    <name type="scientific">Brevundimonas subvibrioides</name>
    <dbReference type="NCBI Taxonomy" id="74313"/>
    <lineage>
        <taxon>Bacteria</taxon>
        <taxon>Pseudomonadati</taxon>
        <taxon>Pseudomonadota</taxon>
        <taxon>Alphaproteobacteria</taxon>
        <taxon>Caulobacterales</taxon>
        <taxon>Caulobacteraceae</taxon>
        <taxon>Brevundimonas</taxon>
    </lineage>
</organism>
<evidence type="ECO:0000256" key="1">
    <source>
        <dbReference type="SAM" id="Phobius"/>
    </source>
</evidence>
<dbReference type="Proteomes" id="UP000216147">
    <property type="component" value="Unassembled WGS sequence"/>
</dbReference>
<keyword evidence="1" id="KW-1133">Transmembrane helix</keyword>
<dbReference type="InterPro" id="IPR012422">
    <property type="entry name" value="Cyt_c_oxidase_su4_bac-aa3"/>
</dbReference>
<dbReference type="Gene3D" id="1.20.5.160">
    <property type="entry name" value="Bacterial aa3 type cytochrome c oxidase subunit IV"/>
    <property type="match status" value="1"/>
</dbReference>
<dbReference type="SUPFAM" id="SSF81469">
    <property type="entry name" value="Bacterial aa3 type cytochrome c oxidase subunit IV"/>
    <property type="match status" value="1"/>
</dbReference>
<feature type="transmembrane region" description="Helical" evidence="1">
    <location>
        <begin position="63"/>
        <end position="81"/>
    </location>
</feature>
<dbReference type="InterPro" id="IPR036596">
    <property type="entry name" value="Cyt-C_aa3_sf"/>
</dbReference>
<comment type="caution">
    <text evidence="3">The sequence shown here is derived from an EMBL/GenBank/DDBJ whole genome shotgun (WGS) entry which is preliminary data.</text>
</comment>
<dbReference type="EMBL" id="NCEQ01000001">
    <property type="protein sequence ID" value="OYX58914.1"/>
    <property type="molecule type" value="Genomic_DNA"/>
</dbReference>
<proteinExistence type="predicted"/>
<sequence length="88" mass="9300">MADHHSPTEHADHDADAYVHGKMTVEEQTATYSLFMNLAKWGSLVIAAVLLFLTLWFQPGGSFIAGAIGGGVLAVAGFLFLKGGKASH</sequence>